<proteinExistence type="predicted"/>
<keyword evidence="3" id="KW-0805">Transcription regulation</keyword>
<dbReference type="InterPro" id="IPR020449">
    <property type="entry name" value="Tscrpt_reg_AraC-type_HTH"/>
</dbReference>
<dbReference type="PANTHER" id="PTHR43280">
    <property type="entry name" value="ARAC-FAMILY TRANSCRIPTIONAL REGULATOR"/>
    <property type="match status" value="1"/>
</dbReference>
<dbReference type="InterPro" id="IPR004026">
    <property type="entry name" value="Ada_DNA_repair_Zn-bd"/>
</dbReference>
<gene>
    <name evidence="8" type="ORF">bsdE14_31140</name>
</gene>
<keyword evidence="5" id="KW-0010">Activator</keyword>
<sequence length="189" mass="21930">MRNSGMISENEKWRAVIDCDKQYDGLFYYAVKTTGIVCRPSCRAKTPLRENILFFNNISDAIKEGFRPCKLCRPDITNHDYEPNNELIQKVKEKLDQNYSEPLHLEAISCEFGISASHLTRLFKSFYGISPIYYIVKLRVAKAIEMFEQTDRSILDIAYAAGFRSLSNFYKSFKEHTGHTPNEYRRGSN</sequence>
<feature type="domain" description="HTH araC/xylS-type" evidence="7">
    <location>
        <begin position="89"/>
        <end position="187"/>
    </location>
</feature>
<evidence type="ECO:0000256" key="3">
    <source>
        <dbReference type="ARBA" id="ARBA00023015"/>
    </source>
</evidence>
<dbReference type="Gene3D" id="1.10.10.60">
    <property type="entry name" value="Homeodomain-like"/>
    <property type="match status" value="2"/>
</dbReference>
<evidence type="ECO:0000313" key="8">
    <source>
        <dbReference type="EMBL" id="GLC31704.1"/>
    </source>
</evidence>
<comment type="cofactor">
    <cofactor evidence="1">
        <name>Zn(2+)</name>
        <dbReference type="ChEBI" id="CHEBI:29105"/>
    </cofactor>
</comment>
<dbReference type="SUPFAM" id="SSF46689">
    <property type="entry name" value="Homeodomain-like"/>
    <property type="match status" value="2"/>
</dbReference>
<dbReference type="PRINTS" id="PR00032">
    <property type="entry name" value="HTHARAC"/>
</dbReference>
<dbReference type="InterPro" id="IPR009057">
    <property type="entry name" value="Homeodomain-like_sf"/>
</dbReference>
<dbReference type="InterPro" id="IPR018060">
    <property type="entry name" value="HTH_AraC"/>
</dbReference>
<dbReference type="SMART" id="SM00342">
    <property type="entry name" value="HTH_ARAC"/>
    <property type="match status" value="1"/>
</dbReference>
<comment type="caution">
    <text evidence="8">The sequence shown here is derived from an EMBL/GenBank/DDBJ whole genome shotgun (WGS) entry which is preliminary data.</text>
</comment>
<dbReference type="PANTHER" id="PTHR43280:SF28">
    <property type="entry name" value="HTH-TYPE TRANSCRIPTIONAL ACTIVATOR RHAS"/>
    <property type="match status" value="1"/>
</dbReference>
<dbReference type="SUPFAM" id="SSF57884">
    <property type="entry name" value="Ada DNA repair protein, N-terminal domain (N-Ada 10)"/>
    <property type="match status" value="1"/>
</dbReference>
<evidence type="ECO:0000259" key="7">
    <source>
        <dbReference type="PROSITE" id="PS01124"/>
    </source>
</evidence>
<dbReference type="Pfam" id="PF12833">
    <property type="entry name" value="HTH_18"/>
    <property type="match status" value="1"/>
</dbReference>
<reference evidence="8 9" key="1">
    <citation type="journal article" date="2024" name="Int. J. Syst. Evol. Microbiol.">
        <title>Clostridium omnivorum sp. nov., isolated from anoxic soil under the treatment of reductive soil disinfestation.</title>
        <authorList>
            <person name="Ueki A."/>
            <person name="Tonouchi A."/>
            <person name="Kaku N."/>
            <person name="Honma S."/>
            <person name="Ueki K."/>
        </authorList>
    </citation>
    <scope>NUCLEOTIDE SEQUENCE [LARGE SCALE GENOMIC DNA]</scope>
    <source>
        <strain evidence="8 9">E14</strain>
    </source>
</reference>
<dbReference type="Pfam" id="PF02805">
    <property type="entry name" value="Ada_Zn_binding"/>
    <property type="match status" value="1"/>
</dbReference>
<protein>
    <submittedName>
        <fullName evidence="8">AraC family transcriptional regulator</fullName>
    </submittedName>
</protein>
<keyword evidence="2" id="KW-0808">Transferase</keyword>
<accession>A0ABQ5N9C8</accession>
<dbReference type="InterPro" id="IPR035451">
    <property type="entry name" value="Ada-like_dom_sf"/>
</dbReference>
<evidence type="ECO:0000313" key="9">
    <source>
        <dbReference type="Proteomes" id="UP001208567"/>
    </source>
</evidence>
<dbReference type="Gene3D" id="3.40.10.10">
    <property type="entry name" value="DNA Methylphosphotriester Repair Domain"/>
    <property type="match status" value="1"/>
</dbReference>
<evidence type="ECO:0000256" key="2">
    <source>
        <dbReference type="ARBA" id="ARBA00022603"/>
    </source>
</evidence>
<keyword evidence="6" id="KW-0804">Transcription</keyword>
<dbReference type="PIRSF" id="PIRSF000408">
    <property type="entry name" value="Alkyltransferas_AdaA"/>
    <property type="match status" value="1"/>
</dbReference>
<evidence type="ECO:0000256" key="6">
    <source>
        <dbReference type="ARBA" id="ARBA00023163"/>
    </source>
</evidence>
<evidence type="ECO:0000256" key="1">
    <source>
        <dbReference type="ARBA" id="ARBA00001947"/>
    </source>
</evidence>
<dbReference type="Proteomes" id="UP001208567">
    <property type="component" value="Unassembled WGS sequence"/>
</dbReference>
<organism evidence="8 9">
    <name type="scientific">Clostridium omnivorum</name>
    <dbReference type="NCBI Taxonomy" id="1604902"/>
    <lineage>
        <taxon>Bacteria</taxon>
        <taxon>Bacillati</taxon>
        <taxon>Bacillota</taxon>
        <taxon>Clostridia</taxon>
        <taxon>Eubacteriales</taxon>
        <taxon>Clostridiaceae</taxon>
        <taxon>Clostridium</taxon>
    </lineage>
</organism>
<keyword evidence="9" id="KW-1185">Reference proteome</keyword>
<keyword evidence="4" id="KW-0238">DNA-binding</keyword>
<evidence type="ECO:0000256" key="5">
    <source>
        <dbReference type="ARBA" id="ARBA00023159"/>
    </source>
</evidence>
<dbReference type="RefSeq" id="WP_264851033.1">
    <property type="nucleotide sequence ID" value="NZ_BRXR01000001.1"/>
</dbReference>
<dbReference type="EMBL" id="BRXR01000001">
    <property type="protein sequence ID" value="GLC31704.1"/>
    <property type="molecule type" value="Genomic_DNA"/>
</dbReference>
<evidence type="ECO:0000256" key="4">
    <source>
        <dbReference type="ARBA" id="ARBA00023125"/>
    </source>
</evidence>
<keyword evidence="2" id="KW-0489">Methyltransferase</keyword>
<dbReference type="PROSITE" id="PS01124">
    <property type="entry name" value="HTH_ARAC_FAMILY_2"/>
    <property type="match status" value="1"/>
</dbReference>
<name>A0ABQ5N9C8_9CLOT</name>
<dbReference type="InterPro" id="IPR016220">
    <property type="entry name" value="Me-P-triester_DNA_alkyl-Trfase"/>
</dbReference>